<feature type="compositionally biased region" description="Low complexity" evidence="1">
    <location>
        <begin position="68"/>
        <end position="77"/>
    </location>
</feature>
<feature type="compositionally biased region" description="Polar residues" evidence="1">
    <location>
        <begin position="164"/>
        <end position="174"/>
    </location>
</feature>
<sequence length="1057" mass="113928">MAASWNHLGLHGVDPSSTTHRRNSDFAPYDETSSSSHQSFPRWPSPQPTTSTTPFIPTPLLSPPPPSHRGSSTTPSPLHILPHGHQGPFSPQSSSGHLSPRDGFPQTPRSPRSPGFGTLQRGQFPAPASDPFASPHTTTSSSSPRAHGNLDALLEHPYFDNLPETGQSRGNTTVRAGDPDEVPVRDGWRPGWLRHHVVGVFLGVFALLAVVGEVVMWMISRDDWESSVQGLWTFGPVVATSVLAMLWSRVEAQALLYMPWIVLEGRPASGEDTRRKQAYRTVLLDYPGMGSLQALFKAFSNRHHLVVASTAASLILRAQVVLSTGVFHAEVEADGTRLLRVRAGMMHAMAGLFCVLGGLLLPMLYHAPPKRGITARDPTSTAGTAALLAGSRHFLARLSGTGSAGMDVVGARLAGSWYTTEIHQPDRKPAEMFQLKQLSGGPPVSMGDDGSGRSEEVLGQYRPWTLGARVQTVSIVASAVLLAGLCVVFALRGSGNGIEVSEHVFILWTFLPTLVFAAIAVFWSRIDIDTRRVAPYLKLTANKCRFQESLGLTYMNELGLLTVVKAIKHKDWAVFAKKSAAMLGWLMPIFTAGLFAITEVAQTAHLELRQETHFQSTDKSLGGSLDTALVNRILIQETPKYPSWTYEDMAFPQLKLVSHGKEWPLPNTELTAKVPAIRASLACETISLSDGAGADLKCVALGSSSATNTRVCGDEQSNTGIVVTSCAGLSDRFTLNYVWGSCADDGDMSILRCNQTITELEVYTTFHTEDLGIDTDNIPLADAKTEQTADVKADVSTVYKALDKIGADDDSLDGLDGFFRTLVLSRLDMRLERLLAPERQNAVSEMIRLQHGIIGAQALSSDAVRKTTSSRKLRARADDGASLIAASVDYFIPRLTQSRVQTYVLAVLLGLSLAVGVLALRTTYRGAALPKDPGSIAAQASLLADSTLWWRLPDGAAWMDDDDLARCLRRKTFRLGWHSAGGTGGHRSYGIGVVQDEGKVARPAPGPGPGSGSGSGSRSGPAELDTVRSSSVMVPGRYISMAPGVYSYGDIPLYEKE</sequence>
<dbReference type="PANTHER" id="PTHR37544:SF1">
    <property type="entry name" value="PHOSPHORIBOSYLAMINOIMIDAZOLE-SUCCINOCARBOXAMIDE SYNTHASE"/>
    <property type="match status" value="1"/>
</dbReference>
<feature type="compositionally biased region" description="Low complexity" evidence="1">
    <location>
        <begin position="124"/>
        <end position="143"/>
    </location>
</feature>
<reference evidence="3 4" key="1">
    <citation type="journal article" date="2025" name="Microbiol. Resour. Announc.">
        <title>Draft genome sequences for Neonectria magnoliae and Neonectria punicea, canker pathogens of Liriodendron tulipifera and Acer saccharum in West Virginia.</title>
        <authorList>
            <person name="Petronek H.M."/>
            <person name="Kasson M.T."/>
            <person name="Metheny A.M."/>
            <person name="Stauder C.M."/>
            <person name="Lovett B."/>
            <person name="Lynch S.C."/>
            <person name="Garnas J.R."/>
            <person name="Kasson L.R."/>
            <person name="Stajich J.E."/>
        </authorList>
    </citation>
    <scope>NUCLEOTIDE SEQUENCE [LARGE SCALE GENOMIC DNA]</scope>
    <source>
        <strain evidence="3 4">NRRL 64653</strain>
    </source>
</reference>
<keyword evidence="2" id="KW-0472">Membrane</keyword>
<keyword evidence="4" id="KW-1185">Reference proteome</keyword>
<evidence type="ECO:0000256" key="1">
    <source>
        <dbReference type="SAM" id="MobiDB-lite"/>
    </source>
</evidence>
<feature type="transmembrane region" description="Helical" evidence="2">
    <location>
        <begin position="580"/>
        <end position="598"/>
    </location>
</feature>
<feature type="transmembrane region" description="Helical" evidence="2">
    <location>
        <begin position="305"/>
        <end position="327"/>
    </location>
</feature>
<proteinExistence type="predicted"/>
<evidence type="ECO:0000313" key="4">
    <source>
        <dbReference type="Proteomes" id="UP001498476"/>
    </source>
</evidence>
<feature type="region of interest" description="Disordered" evidence="1">
    <location>
        <begin position="998"/>
        <end position="1029"/>
    </location>
</feature>
<keyword evidence="2" id="KW-0812">Transmembrane</keyword>
<feature type="region of interest" description="Disordered" evidence="1">
    <location>
        <begin position="1"/>
        <end position="182"/>
    </location>
</feature>
<dbReference type="Pfam" id="PF11915">
    <property type="entry name" value="DUF3433"/>
    <property type="match status" value="2"/>
</dbReference>
<accession>A0ABR1HFW5</accession>
<feature type="transmembrane region" description="Helical" evidence="2">
    <location>
        <begin position="900"/>
        <end position="920"/>
    </location>
</feature>
<name>A0ABR1HFW5_9HYPO</name>
<protein>
    <submittedName>
        <fullName evidence="3">Uncharacterized protein</fullName>
    </submittedName>
</protein>
<feature type="transmembrane region" description="Helical" evidence="2">
    <location>
        <begin position="503"/>
        <end position="523"/>
    </location>
</feature>
<feature type="transmembrane region" description="Helical" evidence="2">
    <location>
        <begin position="347"/>
        <end position="367"/>
    </location>
</feature>
<organism evidence="3 4">
    <name type="scientific">Neonectria punicea</name>
    <dbReference type="NCBI Taxonomy" id="979145"/>
    <lineage>
        <taxon>Eukaryota</taxon>
        <taxon>Fungi</taxon>
        <taxon>Dikarya</taxon>
        <taxon>Ascomycota</taxon>
        <taxon>Pezizomycotina</taxon>
        <taxon>Sordariomycetes</taxon>
        <taxon>Hypocreomycetidae</taxon>
        <taxon>Hypocreales</taxon>
        <taxon>Nectriaceae</taxon>
        <taxon>Neonectria</taxon>
    </lineage>
</organism>
<keyword evidence="2" id="KW-1133">Transmembrane helix</keyword>
<evidence type="ECO:0000256" key="2">
    <source>
        <dbReference type="SAM" id="Phobius"/>
    </source>
</evidence>
<comment type="caution">
    <text evidence="3">The sequence shown here is derived from an EMBL/GenBank/DDBJ whole genome shotgun (WGS) entry which is preliminary data.</text>
</comment>
<dbReference type="PANTHER" id="PTHR37544">
    <property type="entry name" value="SPRAY-RELATED"/>
    <property type="match status" value="1"/>
</dbReference>
<feature type="transmembrane region" description="Helical" evidence="2">
    <location>
        <begin position="231"/>
        <end position="248"/>
    </location>
</feature>
<dbReference type="EMBL" id="JAZAVJ010000032">
    <property type="protein sequence ID" value="KAK7420087.1"/>
    <property type="molecule type" value="Genomic_DNA"/>
</dbReference>
<gene>
    <name evidence="3" type="ORF">QQX98_002949</name>
</gene>
<dbReference type="InterPro" id="IPR021840">
    <property type="entry name" value="DUF3433"/>
</dbReference>
<feature type="transmembrane region" description="Helical" evidence="2">
    <location>
        <begin position="472"/>
        <end position="491"/>
    </location>
</feature>
<evidence type="ECO:0000313" key="3">
    <source>
        <dbReference type="EMBL" id="KAK7420087.1"/>
    </source>
</evidence>
<feature type="transmembrane region" description="Helical" evidence="2">
    <location>
        <begin position="197"/>
        <end position="219"/>
    </location>
</feature>
<feature type="compositionally biased region" description="Pro residues" evidence="1">
    <location>
        <begin position="56"/>
        <end position="67"/>
    </location>
</feature>
<dbReference type="Proteomes" id="UP001498476">
    <property type="component" value="Unassembled WGS sequence"/>
</dbReference>